<dbReference type="Proteomes" id="UP001501231">
    <property type="component" value="Unassembled WGS sequence"/>
</dbReference>
<proteinExistence type="predicted"/>
<dbReference type="InterPro" id="IPR005625">
    <property type="entry name" value="PepSY-ass_TM"/>
</dbReference>
<evidence type="ECO:0000313" key="3">
    <source>
        <dbReference type="EMBL" id="GAA2411024.1"/>
    </source>
</evidence>
<protein>
    <submittedName>
        <fullName evidence="3">PepSY-associated TM helix domain-containing protein</fullName>
    </submittedName>
</protein>
<reference evidence="3 4" key="1">
    <citation type="journal article" date="2019" name="Int. J. Syst. Evol. Microbiol.">
        <title>The Global Catalogue of Microorganisms (GCM) 10K type strain sequencing project: providing services to taxonomists for standard genome sequencing and annotation.</title>
        <authorList>
            <consortium name="The Broad Institute Genomics Platform"/>
            <consortium name="The Broad Institute Genome Sequencing Center for Infectious Disease"/>
            <person name="Wu L."/>
            <person name="Ma J."/>
        </authorList>
    </citation>
    <scope>NUCLEOTIDE SEQUENCE [LARGE SCALE GENOMIC DNA]</scope>
    <source>
        <strain evidence="3 4">JCM 3325</strain>
    </source>
</reference>
<accession>A0ABN3IRY8</accession>
<gene>
    <name evidence="3" type="ORF">GCM10010191_20090</name>
</gene>
<keyword evidence="2" id="KW-1133">Transmembrane helix</keyword>
<dbReference type="PANTHER" id="PTHR34219:SF1">
    <property type="entry name" value="PEPSY DOMAIN-CONTAINING PROTEIN"/>
    <property type="match status" value="1"/>
</dbReference>
<evidence type="ECO:0000256" key="1">
    <source>
        <dbReference type="SAM" id="MobiDB-lite"/>
    </source>
</evidence>
<keyword evidence="2" id="KW-0812">Transmembrane</keyword>
<evidence type="ECO:0000313" key="4">
    <source>
        <dbReference type="Proteomes" id="UP001501231"/>
    </source>
</evidence>
<feature type="region of interest" description="Disordered" evidence="1">
    <location>
        <begin position="459"/>
        <end position="484"/>
    </location>
</feature>
<feature type="transmembrane region" description="Helical" evidence="2">
    <location>
        <begin position="216"/>
        <end position="236"/>
    </location>
</feature>
<feature type="transmembrane region" description="Helical" evidence="2">
    <location>
        <begin position="415"/>
        <end position="447"/>
    </location>
</feature>
<comment type="caution">
    <text evidence="3">The sequence shown here is derived from an EMBL/GenBank/DDBJ whole genome shotgun (WGS) entry which is preliminary data.</text>
</comment>
<name>A0ABN3IRY8_9ACTN</name>
<keyword evidence="2" id="KW-0472">Membrane</keyword>
<dbReference type="Pfam" id="PF03929">
    <property type="entry name" value="PepSY_TM"/>
    <property type="match status" value="1"/>
</dbReference>
<feature type="compositionally biased region" description="Low complexity" evidence="1">
    <location>
        <begin position="475"/>
        <end position="484"/>
    </location>
</feature>
<feature type="transmembrane region" description="Helical" evidence="2">
    <location>
        <begin position="374"/>
        <end position="394"/>
    </location>
</feature>
<sequence>MTALANDEHAAEPAPPTRRATWTALRPLILRLHFYAGILIAPFLLIAATTGLLYAASYQIEKVVYQHELTVPARDAQTPLAQQVAAARAAQPQGEVTAVRPSEGSGRTTRVLLDVPGLAESTQLAVFVDPHTAQVRGTLESYGSSGALPVRAWISNLHRHLHLGETGRLYSELAASWLWVVALGGLLLWLGRRRRPGRKLRGLVAPERGTRGRRRLMSWHGAIGLWAAAGLLFLSATGLTWSKYAGANVEDLRTSLGWSTPALASSDHGDHTGAGARGGHATSDVGIDTVVQAAAGKGLSGPLQITWPDEPGGDYVAEEIDKQWPQRLDQVAVNSSTGQVSGELRFTDYPVAAKLTRWGIDGHMGLLFGLLNQIVLACIAFGIITLIVLGYRMWWRRRPTRGFARPYQRGTWRRVHWAVLVPLAIAAAGIGVFLPLMGISLVVFLLLDVLLGLRSRTSRAAEPAATPPQPEPDETQPATSAPGS</sequence>
<feature type="transmembrane region" description="Helical" evidence="2">
    <location>
        <begin position="173"/>
        <end position="191"/>
    </location>
</feature>
<dbReference type="PANTHER" id="PTHR34219">
    <property type="entry name" value="IRON-REGULATED INNER MEMBRANE PROTEIN-RELATED"/>
    <property type="match status" value="1"/>
</dbReference>
<evidence type="ECO:0000256" key="2">
    <source>
        <dbReference type="SAM" id="Phobius"/>
    </source>
</evidence>
<dbReference type="RefSeq" id="WP_344588406.1">
    <property type="nucleotide sequence ID" value="NZ_BAAARW010000006.1"/>
</dbReference>
<organism evidence="3 4">
    <name type="scientific">Actinomadura vinacea</name>
    <dbReference type="NCBI Taxonomy" id="115336"/>
    <lineage>
        <taxon>Bacteria</taxon>
        <taxon>Bacillati</taxon>
        <taxon>Actinomycetota</taxon>
        <taxon>Actinomycetes</taxon>
        <taxon>Streptosporangiales</taxon>
        <taxon>Thermomonosporaceae</taxon>
        <taxon>Actinomadura</taxon>
    </lineage>
</organism>
<keyword evidence="4" id="KW-1185">Reference proteome</keyword>
<dbReference type="EMBL" id="BAAARW010000006">
    <property type="protein sequence ID" value="GAA2411024.1"/>
    <property type="molecule type" value="Genomic_DNA"/>
</dbReference>
<feature type="transmembrane region" description="Helical" evidence="2">
    <location>
        <begin position="34"/>
        <end position="56"/>
    </location>
</feature>